<dbReference type="PANTHER" id="PTHR36607">
    <property type="entry name" value="1,2-DIHYDROXY-3-KETO-5-METHYLTHIOPENTENE DIOXYGENASE 4"/>
    <property type="match status" value="1"/>
</dbReference>
<feature type="coiled-coil region" evidence="1">
    <location>
        <begin position="364"/>
        <end position="391"/>
    </location>
</feature>
<comment type="caution">
    <text evidence="3">The sequence shown here is derived from an EMBL/GenBank/DDBJ whole genome shotgun (WGS) entry which is preliminary data.</text>
</comment>
<organism evidence="3">
    <name type="scientific">Sesamum latifolium</name>
    <dbReference type="NCBI Taxonomy" id="2727402"/>
    <lineage>
        <taxon>Eukaryota</taxon>
        <taxon>Viridiplantae</taxon>
        <taxon>Streptophyta</taxon>
        <taxon>Embryophyta</taxon>
        <taxon>Tracheophyta</taxon>
        <taxon>Spermatophyta</taxon>
        <taxon>Magnoliopsida</taxon>
        <taxon>eudicotyledons</taxon>
        <taxon>Gunneridae</taxon>
        <taxon>Pentapetalae</taxon>
        <taxon>asterids</taxon>
        <taxon>lamiids</taxon>
        <taxon>Lamiales</taxon>
        <taxon>Pedaliaceae</taxon>
        <taxon>Sesamum</taxon>
    </lineage>
</organism>
<evidence type="ECO:0000313" key="3">
    <source>
        <dbReference type="EMBL" id="KAL0462252.1"/>
    </source>
</evidence>
<keyword evidence="1" id="KW-0175">Coiled coil</keyword>
<evidence type="ECO:0008006" key="4">
    <source>
        <dbReference type="Google" id="ProtNLM"/>
    </source>
</evidence>
<evidence type="ECO:0000256" key="1">
    <source>
        <dbReference type="SAM" id="Coils"/>
    </source>
</evidence>
<gene>
    <name evidence="3" type="ORF">Slati_0112800</name>
</gene>
<feature type="region of interest" description="Disordered" evidence="2">
    <location>
        <begin position="317"/>
        <end position="342"/>
    </location>
</feature>
<accession>A0AAW2Y910</accession>
<proteinExistence type="predicted"/>
<reference evidence="3" key="2">
    <citation type="journal article" date="2024" name="Plant">
        <title>Genomic evolution and insights into agronomic trait innovations of Sesamum species.</title>
        <authorList>
            <person name="Miao H."/>
            <person name="Wang L."/>
            <person name="Qu L."/>
            <person name="Liu H."/>
            <person name="Sun Y."/>
            <person name="Le M."/>
            <person name="Wang Q."/>
            <person name="Wei S."/>
            <person name="Zheng Y."/>
            <person name="Lin W."/>
            <person name="Duan Y."/>
            <person name="Cao H."/>
            <person name="Xiong S."/>
            <person name="Wang X."/>
            <person name="Wei L."/>
            <person name="Li C."/>
            <person name="Ma Q."/>
            <person name="Ju M."/>
            <person name="Zhao R."/>
            <person name="Li G."/>
            <person name="Mu C."/>
            <person name="Tian Q."/>
            <person name="Mei H."/>
            <person name="Zhang T."/>
            <person name="Gao T."/>
            <person name="Zhang H."/>
        </authorList>
    </citation>
    <scope>NUCLEOTIDE SEQUENCE</scope>
    <source>
        <strain evidence="3">KEN1</strain>
    </source>
</reference>
<name>A0AAW2Y910_9LAMI</name>
<reference evidence="3" key="1">
    <citation type="submission" date="2020-06" db="EMBL/GenBank/DDBJ databases">
        <authorList>
            <person name="Li T."/>
            <person name="Hu X."/>
            <person name="Zhang T."/>
            <person name="Song X."/>
            <person name="Zhang H."/>
            <person name="Dai N."/>
            <person name="Sheng W."/>
            <person name="Hou X."/>
            <person name="Wei L."/>
        </authorList>
    </citation>
    <scope>NUCLEOTIDE SEQUENCE</scope>
    <source>
        <strain evidence="3">KEN1</strain>
        <tissue evidence="3">Leaf</tissue>
    </source>
</reference>
<dbReference type="EMBL" id="JACGWN010000001">
    <property type="protein sequence ID" value="KAL0462252.1"/>
    <property type="molecule type" value="Genomic_DNA"/>
</dbReference>
<protein>
    <recommendedName>
        <fullName evidence="4">Aminotransferase-like plant mobile domain-containing protein</fullName>
    </recommendedName>
</protein>
<sequence length="411" mass="45695">MLKAFCSDSYANFASSPSSIEAFCTAATWFTSKINLFLPPRLTNSFYLYEWSQEVSLSKNVKAWTLRATRHEFSRHQQSNDSLLYALWVVPLLEVMQSGMVISNLSEIFITPKDIGSGLKMCLAGAERDYASSVHMTLFTLRCLLMIIIAISSRRFANHGCFYDEVVPSALDLTSADEKGEKKTVLPKSTHNPLGDITTHKRWSIAEETLFEKLCIEGNLKEEVYLAAYLACWLCTFVLPSKDVNSIRPSTFKMASMMENGRRVSLAIPVLASIYEGPSGLLIIAMPKSLIMITSSQFIRVISLSVKLEDEIQSIDASEESETSHSWTTTPPPFGMGLKGKQLPQPPAMSVLEARSLSSQKLSRSLHEQHLKEAKARLQDVQAKASEGASKVQSIVDELEHVEKEIVALKG</sequence>
<evidence type="ECO:0000256" key="2">
    <source>
        <dbReference type="SAM" id="MobiDB-lite"/>
    </source>
</evidence>
<dbReference type="AlphaFoldDB" id="A0AAW2Y910"/>
<dbReference type="PANTHER" id="PTHR36607:SF23">
    <property type="entry name" value="AMINOTRANSFERASE-LIKE PLANT MOBILE DOMAIN-CONTAINING PROTEIN"/>
    <property type="match status" value="1"/>
</dbReference>